<dbReference type="InterPro" id="IPR050259">
    <property type="entry name" value="SDR"/>
</dbReference>
<sequence>MSAAIVTGASGGIGRAIAVALAKMKYHLVLTYNTHREECENLAQVIWENYGVQVLVMKCDVKSPEDVNNVVKTAATSFEKIQVLVNNAGIAQQKLFTDITDEDWYNMINTHLTGAFYMCRAVLPYMIHEKSGRIINIASMWGEVGGSCEVHYSAAKAGLIGLTKALAKEVAPSGITVNCVSPGVIMTNMMSGFDEETLESLREETPVGRLGTPRDVAKAVEFLADDSSSFITGEIIKVNGGIF</sequence>
<evidence type="ECO:0000256" key="1">
    <source>
        <dbReference type="ARBA" id="ARBA00006484"/>
    </source>
</evidence>
<keyword evidence="3" id="KW-0443">Lipid metabolism</keyword>
<dbReference type="AlphaFoldDB" id="A0A9D1S7E2"/>
<evidence type="ECO:0000313" key="4">
    <source>
        <dbReference type="EMBL" id="HIU50014.1"/>
    </source>
</evidence>
<dbReference type="GO" id="GO:0016491">
    <property type="term" value="F:oxidoreductase activity"/>
    <property type="evidence" value="ECO:0007669"/>
    <property type="project" value="UniProtKB-KW"/>
</dbReference>
<reference evidence="4" key="1">
    <citation type="submission" date="2020-10" db="EMBL/GenBank/DDBJ databases">
        <authorList>
            <person name="Gilroy R."/>
        </authorList>
    </citation>
    <scope>NUCLEOTIDE SEQUENCE</scope>
    <source>
        <strain evidence="4">ChiGjej1B1-1684</strain>
    </source>
</reference>
<dbReference type="NCBIfam" id="NF009466">
    <property type="entry name" value="PRK12826.1-2"/>
    <property type="match status" value="1"/>
</dbReference>
<dbReference type="Pfam" id="PF13561">
    <property type="entry name" value="adh_short_C2"/>
    <property type="match status" value="1"/>
</dbReference>
<name>A0A9D1S7E2_9FIRM</name>
<evidence type="ECO:0000256" key="2">
    <source>
        <dbReference type="ARBA" id="ARBA00023002"/>
    </source>
</evidence>
<organism evidence="4 5">
    <name type="scientific">Candidatus Limousia pullorum</name>
    <dbReference type="NCBI Taxonomy" id="2840860"/>
    <lineage>
        <taxon>Bacteria</taxon>
        <taxon>Bacillati</taxon>
        <taxon>Bacillota</taxon>
        <taxon>Clostridia</taxon>
        <taxon>Eubacteriales</taxon>
        <taxon>Oscillospiraceae</taxon>
        <taxon>Oscillospiraceae incertae sedis</taxon>
        <taxon>Candidatus Limousia</taxon>
    </lineage>
</organism>
<dbReference type="EMBL" id="DVNG01000043">
    <property type="protein sequence ID" value="HIU50014.1"/>
    <property type="molecule type" value="Genomic_DNA"/>
</dbReference>
<dbReference type="Proteomes" id="UP000824118">
    <property type="component" value="Unassembled WGS sequence"/>
</dbReference>
<dbReference type="InterPro" id="IPR036291">
    <property type="entry name" value="NAD(P)-bd_dom_sf"/>
</dbReference>
<dbReference type="NCBIfam" id="NF047420">
    <property type="entry name" value="EF_P_mod_YmfI"/>
    <property type="match status" value="1"/>
</dbReference>
<keyword evidence="3" id="KW-0753">Steroid metabolism</keyword>
<comment type="caution">
    <text evidence="4">The sequence shown here is derived from an EMBL/GenBank/DDBJ whole genome shotgun (WGS) entry which is preliminary data.</text>
</comment>
<dbReference type="PRINTS" id="PR00081">
    <property type="entry name" value="GDHRDH"/>
</dbReference>
<dbReference type="PRINTS" id="PR00080">
    <property type="entry name" value="SDRFAMILY"/>
</dbReference>
<dbReference type="InterPro" id="IPR002347">
    <property type="entry name" value="SDR_fam"/>
</dbReference>
<dbReference type="FunFam" id="3.40.50.720:FF:000173">
    <property type="entry name" value="3-oxoacyl-[acyl-carrier protein] reductase"/>
    <property type="match status" value="1"/>
</dbReference>
<evidence type="ECO:0000256" key="3">
    <source>
        <dbReference type="ARBA" id="ARBA00023221"/>
    </source>
</evidence>
<accession>A0A9D1S7E2</accession>
<proteinExistence type="inferred from homology"/>
<dbReference type="GO" id="GO:0032787">
    <property type="term" value="P:monocarboxylic acid metabolic process"/>
    <property type="evidence" value="ECO:0007669"/>
    <property type="project" value="UniProtKB-ARBA"/>
</dbReference>
<dbReference type="PANTHER" id="PTHR42879:SF2">
    <property type="entry name" value="3-OXOACYL-[ACYL-CARRIER-PROTEIN] REDUCTASE FABG"/>
    <property type="match status" value="1"/>
</dbReference>
<dbReference type="PROSITE" id="PS00061">
    <property type="entry name" value="ADH_SHORT"/>
    <property type="match status" value="1"/>
</dbReference>
<comment type="similarity">
    <text evidence="1">Belongs to the short-chain dehydrogenases/reductases (SDR) family.</text>
</comment>
<reference evidence="4" key="2">
    <citation type="journal article" date="2021" name="PeerJ">
        <title>Extensive microbial diversity within the chicken gut microbiome revealed by metagenomics and culture.</title>
        <authorList>
            <person name="Gilroy R."/>
            <person name="Ravi A."/>
            <person name="Getino M."/>
            <person name="Pursley I."/>
            <person name="Horton D.L."/>
            <person name="Alikhan N.F."/>
            <person name="Baker D."/>
            <person name="Gharbi K."/>
            <person name="Hall N."/>
            <person name="Watson M."/>
            <person name="Adriaenssens E.M."/>
            <person name="Foster-Nyarko E."/>
            <person name="Jarju S."/>
            <person name="Secka A."/>
            <person name="Antonio M."/>
            <person name="Oren A."/>
            <person name="Chaudhuri R.R."/>
            <person name="La Ragione R."/>
            <person name="Hildebrand F."/>
            <person name="Pallen M.J."/>
        </authorList>
    </citation>
    <scope>NUCLEOTIDE SEQUENCE</scope>
    <source>
        <strain evidence="4">ChiGjej1B1-1684</strain>
    </source>
</reference>
<gene>
    <name evidence="4" type="ORF">IAD22_03270</name>
</gene>
<dbReference type="SUPFAM" id="SSF51735">
    <property type="entry name" value="NAD(P)-binding Rossmann-fold domains"/>
    <property type="match status" value="1"/>
</dbReference>
<dbReference type="PANTHER" id="PTHR42879">
    <property type="entry name" value="3-OXOACYL-(ACYL-CARRIER-PROTEIN) REDUCTASE"/>
    <property type="match status" value="1"/>
</dbReference>
<evidence type="ECO:0000313" key="5">
    <source>
        <dbReference type="Proteomes" id="UP000824118"/>
    </source>
</evidence>
<dbReference type="InterPro" id="IPR020904">
    <property type="entry name" value="Sc_DH/Rdtase_CS"/>
</dbReference>
<keyword evidence="2" id="KW-0560">Oxidoreductase</keyword>
<protein>
    <submittedName>
        <fullName evidence="4">SDR family oxidoreductase</fullName>
    </submittedName>
</protein>
<dbReference type="GO" id="GO:0008202">
    <property type="term" value="P:steroid metabolic process"/>
    <property type="evidence" value="ECO:0007669"/>
    <property type="project" value="UniProtKB-KW"/>
</dbReference>
<dbReference type="Gene3D" id="3.40.50.720">
    <property type="entry name" value="NAD(P)-binding Rossmann-like Domain"/>
    <property type="match status" value="1"/>
</dbReference>